<evidence type="ECO:0000313" key="2">
    <source>
        <dbReference type="WBParaSite" id="GPLIN_001088700"/>
    </source>
</evidence>
<organism evidence="1 2">
    <name type="scientific">Globodera pallida</name>
    <name type="common">Potato cyst nematode worm</name>
    <name type="synonym">Heterodera pallida</name>
    <dbReference type="NCBI Taxonomy" id="36090"/>
    <lineage>
        <taxon>Eukaryota</taxon>
        <taxon>Metazoa</taxon>
        <taxon>Ecdysozoa</taxon>
        <taxon>Nematoda</taxon>
        <taxon>Chromadorea</taxon>
        <taxon>Rhabditida</taxon>
        <taxon>Tylenchina</taxon>
        <taxon>Tylenchomorpha</taxon>
        <taxon>Tylenchoidea</taxon>
        <taxon>Heteroderidae</taxon>
        <taxon>Heteroderinae</taxon>
        <taxon>Globodera</taxon>
    </lineage>
</organism>
<protein>
    <submittedName>
        <fullName evidence="2">Rab3 GTPase-activating protein catalytic subunit</fullName>
    </submittedName>
</protein>
<reference evidence="1" key="1">
    <citation type="submission" date="2014-05" db="EMBL/GenBank/DDBJ databases">
        <title>The genome and life-stage specific transcriptomes of Globodera pallida elucidate key aspects of plant parasitism by a cyst nematode.</title>
        <authorList>
            <person name="Cotton J.A."/>
            <person name="Lilley C.J."/>
            <person name="Jones L.M."/>
            <person name="Kikuchi T."/>
            <person name="Reid A.J."/>
            <person name="Thorpe P."/>
            <person name="Tsai I.J."/>
            <person name="Beasley H."/>
            <person name="Blok V."/>
            <person name="Cock P.J.A."/>
            <person name="Van den Akker S.E."/>
            <person name="Holroyd N."/>
            <person name="Hunt M."/>
            <person name="Mantelin S."/>
            <person name="Naghra H."/>
            <person name="Pain A."/>
            <person name="Palomares-Rius J.E."/>
            <person name="Zarowiecki M."/>
            <person name="Berriman M."/>
            <person name="Jones J.T."/>
            <person name="Urwin P.E."/>
        </authorList>
    </citation>
    <scope>NUCLEOTIDE SEQUENCE [LARGE SCALE GENOMIC DNA]</scope>
    <source>
        <strain evidence="1">Lindley</strain>
    </source>
</reference>
<evidence type="ECO:0000313" key="1">
    <source>
        <dbReference type="Proteomes" id="UP000050741"/>
    </source>
</evidence>
<name>A0A183CDD3_GLOPA</name>
<sequence length="166" mass="18297">MNFSQDVAGLDFWLHELAEVERNATGEAADDEQTWQNVFVPKGREGEEGEGAEEDGKREQYSLLKRAFTRSTMSIPAAAHGGLFVARPLPGMLLDMPIAKTDDGTLAEGDEDNGTNRTVAAAVAVFRNKNDLSARKPPLRVLVEQLRCCWGQRQIVHGNIAHFCCQ</sequence>
<proteinExistence type="predicted"/>
<dbReference type="WBParaSite" id="GPLIN_001088700">
    <property type="protein sequence ID" value="GPLIN_001088700"/>
    <property type="gene ID" value="GPLIN_001088700"/>
</dbReference>
<keyword evidence="1" id="KW-1185">Reference proteome</keyword>
<accession>A0A183CDD3</accession>
<reference evidence="2" key="2">
    <citation type="submission" date="2016-06" db="UniProtKB">
        <authorList>
            <consortium name="WormBaseParasite"/>
        </authorList>
    </citation>
    <scope>IDENTIFICATION</scope>
</reference>
<dbReference type="Proteomes" id="UP000050741">
    <property type="component" value="Unassembled WGS sequence"/>
</dbReference>
<dbReference type="AlphaFoldDB" id="A0A183CDD3"/>